<evidence type="ECO:0000256" key="3">
    <source>
        <dbReference type="ARBA" id="ARBA00023285"/>
    </source>
</evidence>
<dbReference type="UniPathway" id="UPA00560"/>
<proteinExistence type="inferred from homology"/>
<dbReference type="GO" id="GO:0046336">
    <property type="term" value="P:ethanolamine catabolic process"/>
    <property type="evidence" value="ECO:0007669"/>
    <property type="project" value="UniProtKB-UniRule"/>
</dbReference>
<dbReference type="Gene3D" id="1.10.30.40">
    <property type="entry name" value="Ethanolamine ammonia-lyase light chain (EutC), N-terminal domain"/>
    <property type="match status" value="1"/>
</dbReference>
<dbReference type="NCBIfam" id="NF003971">
    <property type="entry name" value="PRK05465.1"/>
    <property type="match status" value="1"/>
</dbReference>
<comment type="pathway">
    <text evidence="5">Amine and polyamine degradation; ethanolamine degradation.</text>
</comment>
<dbReference type="PANTHER" id="PTHR39330:SF1">
    <property type="entry name" value="ETHANOLAMINE AMMONIA-LYASE SMALL SUBUNIT"/>
    <property type="match status" value="1"/>
</dbReference>
<dbReference type="Gene3D" id="3.40.50.11240">
    <property type="entry name" value="Ethanolamine ammonia-lyase light chain (EutC)"/>
    <property type="match status" value="1"/>
</dbReference>
<dbReference type="GO" id="GO:0008851">
    <property type="term" value="F:ethanolamine ammonia-lyase activity"/>
    <property type="evidence" value="ECO:0007669"/>
    <property type="project" value="UniProtKB-UniRule"/>
</dbReference>
<dbReference type="InterPro" id="IPR042251">
    <property type="entry name" value="EutC_C"/>
</dbReference>
<keyword evidence="4 5" id="KW-1283">Bacterial microcompartment</keyword>
<feature type="binding site" evidence="5">
    <location>
        <position position="204"/>
    </location>
    <ligand>
        <name>adenosylcob(III)alamin</name>
        <dbReference type="ChEBI" id="CHEBI:18408"/>
    </ligand>
</feature>
<dbReference type="OrthoDB" id="114248at2"/>
<dbReference type="Proteomes" id="UP000294558">
    <property type="component" value="Unassembled WGS sequence"/>
</dbReference>
<protein>
    <recommendedName>
        <fullName evidence="5">Ethanolamine ammonia-lyase small subunit</fullName>
        <shortName evidence="5">EAL small subunit</shortName>
        <ecNumber evidence="5">4.3.1.7</ecNumber>
    </recommendedName>
</protein>
<dbReference type="EMBL" id="SOAU01000001">
    <property type="protein sequence ID" value="TDT15863.1"/>
    <property type="molecule type" value="Genomic_DNA"/>
</dbReference>
<evidence type="ECO:0000256" key="4">
    <source>
        <dbReference type="ARBA" id="ARBA00024446"/>
    </source>
</evidence>
<dbReference type="PANTHER" id="PTHR39330">
    <property type="entry name" value="ETHANOLAMINE AMMONIA-LYASE LIGHT CHAIN"/>
    <property type="match status" value="1"/>
</dbReference>
<evidence type="ECO:0000313" key="7">
    <source>
        <dbReference type="EMBL" id="TDT15863.1"/>
    </source>
</evidence>
<feature type="binding site" evidence="5">
    <location>
        <position position="183"/>
    </location>
    <ligand>
        <name>adenosylcob(III)alamin</name>
        <dbReference type="ChEBI" id="CHEBI:18408"/>
    </ligand>
</feature>
<dbReference type="PIRSF" id="PIRSF018982">
    <property type="entry name" value="EutC"/>
    <property type="match status" value="1"/>
</dbReference>
<keyword evidence="2 5" id="KW-0456">Lyase</keyword>
<dbReference type="InterPro" id="IPR009246">
    <property type="entry name" value="EutC"/>
</dbReference>
<keyword evidence="8" id="KW-1185">Reference proteome</keyword>
<feature type="region of interest" description="Disordered" evidence="6">
    <location>
        <begin position="267"/>
        <end position="289"/>
    </location>
</feature>
<evidence type="ECO:0000256" key="1">
    <source>
        <dbReference type="ARBA" id="ARBA00022628"/>
    </source>
</evidence>
<dbReference type="HAMAP" id="MF_00601">
    <property type="entry name" value="EutC"/>
    <property type="match status" value="1"/>
</dbReference>
<comment type="function">
    <text evidence="5">Catalyzes the deamination of various vicinal amino-alcohols to oxo compounds. Allows this organism to utilize ethanolamine as the sole source of nitrogen and carbon in the presence of external vitamin B12.</text>
</comment>
<dbReference type="GO" id="GO:0031471">
    <property type="term" value="C:ethanolamine degradation polyhedral organelle"/>
    <property type="evidence" value="ECO:0007669"/>
    <property type="project" value="UniProtKB-UniRule"/>
</dbReference>
<comment type="subcellular location">
    <subcellularLocation>
        <location evidence="5">Bacterial microcompartment</location>
    </subcellularLocation>
</comment>
<name>A0A4R7I0A6_9ACTN</name>
<dbReference type="EC" id="4.3.1.7" evidence="5"/>
<sequence>MSAPDDDRDRLEPADRPAIVTNDPWRRLDRFTDARIGLGRAGVSLPTNRTLEFQLAHARAKDAVHLPLDADALVDRLAGIEPTVNRPIRRLHSMAVDRTSYLQRPDLGRRLDAASRDALMAIGAPAASLAIVVVDGLSSLAVQQHAAPMVDALVGLLADAGSDPNAHGSWTLAPVCIVEQGRVAIGDEVGALLDARAVVVLIGERPGLSSPDSLGIYLTWGPRVGLSDANRNCISNIRPGGLDFGTAAERLLHLLVGARHLGRTGVDLKDRSGDEPLSSGPGIGNFLIS</sequence>
<organism evidence="7 8">
    <name type="scientific">Ilumatobacter fluminis</name>
    <dbReference type="NCBI Taxonomy" id="467091"/>
    <lineage>
        <taxon>Bacteria</taxon>
        <taxon>Bacillati</taxon>
        <taxon>Actinomycetota</taxon>
        <taxon>Acidimicrobiia</taxon>
        <taxon>Acidimicrobiales</taxon>
        <taxon>Ilumatobacteraceae</taxon>
        <taxon>Ilumatobacter</taxon>
    </lineage>
</organism>
<evidence type="ECO:0000256" key="5">
    <source>
        <dbReference type="HAMAP-Rule" id="MF_00601"/>
    </source>
</evidence>
<comment type="subunit">
    <text evidence="5">The basic unit is a heterodimer which dimerizes to form tetramers. The heterotetramers trimerize; 6 large subunits form a core ring with 6 small subunits projecting outwards.</text>
</comment>
<gene>
    <name evidence="5" type="primary">eutC</name>
    <name evidence="7" type="ORF">BDK89_1442</name>
</gene>
<dbReference type="AlphaFoldDB" id="A0A4R7I0A6"/>
<keyword evidence="3 5" id="KW-0170">Cobalt</keyword>
<dbReference type="GO" id="GO:0009350">
    <property type="term" value="C:ethanolamine ammonia-lyase complex"/>
    <property type="evidence" value="ECO:0007669"/>
    <property type="project" value="UniProtKB-UniRule"/>
</dbReference>
<evidence type="ECO:0000256" key="6">
    <source>
        <dbReference type="SAM" id="MobiDB-lite"/>
    </source>
</evidence>
<comment type="similarity">
    <text evidence="5">Belongs to the EutC family.</text>
</comment>
<comment type="catalytic activity">
    <reaction evidence="5">
        <text>ethanolamine = acetaldehyde + NH4(+)</text>
        <dbReference type="Rhea" id="RHEA:15313"/>
        <dbReference type="ChEBI" id="CHEBI:15343"/>
        <dbReference type="ChEBI" id="CHEBI:28938"/>
        <dbReference type="ChEBI" id="CHEBI:57603"/>
        <dbReference type="EC" id="4.3.1.7"/>
    </reaction>
</comment>
<keyword evidence="1 5" id="KW-0846">Cobalamin</keyword>
<dbReference type="InterPro" id="IPR042255">
    <property type="entry name" value="EutC_N"/>
</dbReference>
<evidence type="ECO:0000313" key="8">
    <source>
        <dbReference type="Proteomes" id="UP000294558"/>
    </source>
</evidence>
<evidence type="ECO:0000256" key="2">
    <source>
        <dbReference type="ARBA" id="ARBA00023239"/>
    </source>
</evidence>
<accession>A0A4R7I0A6</accession>
<reference evidence="7 8" key="1">
    <citation type="submission" date="2019-03" db="EMBL/GenBank/DDBJ databases">
        <title>Sequencing the genomes of 1000 actinobacteria strains.</title>
        <authorList>
            <person name="Klenk H.-P."/>
        </authorList>
    </citation>
    <scope>NUCLEOTIDE SEQUENCE [LARGE SCALE GENOMIC DNA]</scope>
    <source>
        <strain evidence="7 8">DSM 18936</strain>
    </source>
</reference>
<dbReference type="GO" id="GO:0006520">
    <property type="term" value="P:amino acid metabolic process"/>
    <property type="evidence" value="ECO:0007669"/>
    <property type="project" value="InterPro"/>
</dbReference>
<dbReference type="Pfam" id="PF05985">
    <property type="entry name" value="EutC"/>
    <property type="match status" value="1"/>
</dbReference>
<feature type="binding site" evidence="5">
    <location>
        <position position="233"/>
    </location>
    <ligand>
        <name>adenosylcob(III)alamin</name>
        <dbReference type="ChEBI" id="CHEBI:18408"/>
    </ligand>
</feature>
<comment type="caution">
    <text evidence="7">The sequence shown here is derived from an EMBL/GenBank/DDBJ whole genome shotgun (WGS) entry which is preliminary data.</text>
</comment>
<dbReference type="RefSeq" id="WP_133868281.1">
    <property type="nucleotide sequence ID" value="NZ_SOAU01000001.1"/>
</dbReference>
<dbReference type="GO" id="GO:0031419">
    <property type="term" value="F:cobalamin binding"/>
    <property type="evidence" value="ECO:0007669"/>
    <property type="project" value="UniProtKB-UniRule"/>
</dbReference>
<comment type="cofactor">
    <cofactor evidence="5">
        <name>adenosylcob(III)alamin</name>
        <dbReference type="ChEBI" id="CHEBI:18408"/>
    </cofactor>
    <text evidence="5">Binds between the large and small subunits.</text>
</comment>